<keyword evidence="4" id="KW-1185">Reference proteome</keyword>
<gene>
    <name evidence="3" type="ORF">GPX89_19785</name>
</gene>
<sequence>MRIIRSNDDHDDDHEHQHNRKRGSGGPNELGELVAGLPDGQVGDILGDEASAFIAAATVAADGPGFPLGLDVPEESIPAKPVLRLVTPEKHLDTAPSSPAQAGLRPRLLRAGLGGSALVAVILLIADWRQPAVVAAPLAVYGLGWVAYLWWNAALRPPLPQTLIALTTAIGRALAALLRGICRTFTGAIARMDRSRDRHETRRTATA</sequence>
<accession>A0A7K1UYL6</accession>
<dbReference type="AlphaFoldDB" id="A0A7K1UYL6"/>
<keyword evidence="2" id="KW-0472">Membrane</keyword>
<feature type="region of interest" description="Disordered" evidence="1">
    <location>
        <begin position="1"/>
        <end position="34"/>
    </location>
</feature>
<evidence type="ECO:0000313" key="3">
    <source>
        <dbReference type="EMBL" id="MVU79476.1"/>
    </source>
</evidence>
<comment type="caution">
    <text evidence="3">The sequence shown here is derived from an EMBL/GenBank/DDBJ whole genome shotgun (WGS) entry which is preliminary data.</text>
</comment>
<dbReference type="EMBL" id="WRPP01000003">
    <property type="protein sequence ID" value="MVU79476.1"/>
    <property type="molecule type" value="Genomic_DNA"/>
</dbReference>
<feature type="transmembrane region" description="Helical" evidence="2">
    <location>
        <begin position="108"/>
        <end position="126"/>
    </location>
</feature>
<protein>
    <submittedName>
        <fullName evidence="3">Uncharacterized protein</fullName>
    </submittedName>
</protein>
<feature type="transmembrane region" description="Helical" evidence="2">
    <location>
        <begin position="163"/>
        <end position="181"/>
    </location>
</feature>
<keyword evidence="2" id="KW-1133">Transmembrane helix</keyword>
<proteinExistence type="predicted"/>
<evidence type="ECO:0000256" key="1">
    <source>
        <dbReference type="SAM" id="MobiDB-lite"/>
    </source>
</evidence>
<organism evidence="3 4">
    <name type="scientific">Nocardia terrae</name>
    <dbReference type="NCBI Taxonomy" id="2675851"/>
    <lineage>
        <taxon>Bacteria</taxon>
        <taxon>Bacillati</taxon>
        <taxon>Actinomycetota</taxon>
        <taxon>Actinomycetes</taxon>
        <taxon>Mycobacteriales</taxon>
        <taxon>Nocardiaceae</taxon>
        <taxon>Nocardia</taxon>
    </lineage>
</organism>
<dbReference type="Proteomes" id="UP000466794">
    <property type="component" value="Unassembled WGS sequence"/>
</dbReference>
<evidence type="ECO:0000256" key="2">
    <source>
        <dbReference type="SAM" id="Phobius"/>
    </source>
</evidence>
<evidence type="ECO:0000313" key="4">
    <source>
        <dbReference type="Proteomes" id="UP000466794"/>
    </source>
</evidence>
<feature type="transmembrane region" description="Helical" evidence="2">
    <location>
        <begin position="132"/>
        <end position="151"/>
    </location>
</feature>
<feature type="compositionally biased region" description="Basic and acidic residues" evidence="1">
    <location>
        <begin position="1"/>
        <end position="16"/>
    </location>
</feature>
<dbReference type="RefSeq" id="WP_157389007.1">
    <property type="nucleotide sequence ID" value="NZ_WRPP01000003.1"/>
</dbReference>
<reference evidence="3 4" key="1">
    <citation type="submission" date="2019-12" db="EMBL/GenBank/DDBJ databases">
        <title>Nocardia sp. nov. ET3-3 isolated from soil.</title>
        <authorList>
            <person name="Kanchanasin P."/>
            <person name="Tanasupawat S."/>
            <person name="Yuki M."/>
            <person name="Kudo T."/>
        </authorList>
    </citation>
    <scope>NUCLEOTIDE SEQUENCE [LARGE SCALE GENOMIC DNA]</scope>
    <source>
        <strain evidence="3 4">ET3-3</strain>
    </source>
</reference>
<name>A0A7K1UYL6_9NOCA</name>
<keyword evidence="2" id="KW-0812">Transmembrane</keyword>